<feature type="transmembrane region" description="Helical" evidence="2">
    <location>
        <begin position="65"/>
        <end position="84"/>
    </location>
</feature>
<dbReference type="PANTHER" id="PTHR40465">
    <property type="entry name" value="CHROMOSOME 1, WHOLE GENOME SHOTGUN SEQUENCE"/>
    <property type="match status" value="1"/>
</dbReference>
<dbReference type="InterPro" id="IPR045339">
    <property type="entry name" value="DUF6534"/>
</dbReference>
<evidence type="ECO:0000313" key="5">
    <source>
        <dbReference type="Proteomes" id="UP000799118"/>
    </source>
</evidence>
<dbReference type="Pfam" id="PF20152">
    <property type="entry name" value="DUF6534"/>
    <property type="match status" value="1"/>
</dbReference>
<dbReference type="PANTHER" id="PTHR40465:SF1">
    <property type="entry name" value="DUF6534 DOMAIN-CONTAINING PROTEIN"/>
    <property type="match status" value="1"/>
</dbReference>
<evidence type="ECO:0000256" key="1">
    <source>
        <dbReference type="SAM" id="MobiDB-lite"/>
    </source>
</evidence>
<feature type="domain" description="DUF6534" evidence="3">
    <location>
        <begin position="111"/>
        <end position="208"/>
    </location>
</feature>
<feature type="transmembrane region" description="Helical" evidence="2">
    <location>
        <begin position="39"/>
        <end position="58"/>
    </location>
</feature>
<reference evidence="4" key="1">
    <citation type="journal article" date="2019" name="Environ. Microbiol.">
        <title>Fungal ecological strategies reflected in gene transcription - a case study of two litter decomposers.</title>
        <authorList>
            <person name="Barbi F."/>
            <person name="Kohler A."/>
            <person name="Barry K."/>
            <person name="Baskaran P."/>
            <person name="Daum C."/>
            <person name="Fauchery L."/>
            <person name="Ihrmark K."/>
            <person name="Kuo A."/>
            <person name="LaButti K."/>
            <person name="Lipzen A."/>
            <person name="Morin E."/>
            <person name="Grigoriev I.V."/>
            <person name="Henrissat B."/>
            <person name="Lindahl B."/>
            <person name="Martin F."/>
        </authorList>
    </citation>
    <scope>NUCLEOTIDE SEQUENCE</scope>
    <source>
        <strain evidence="4">JB14</strain>
    </source>
</reference>
<evidence type="ECO:0000313" key="4">
    <source>
        <dbReference type="EMBL" id="KAE9402212.1"/>
    </source>
</evidence>
<feature type="transmembrane region" description="Helical" evidence="2">
    <location>
        <begin position="153"/>
        <end position="176"/>
    </location>
</feature>
<proteinExistence type="predicted"/>
<feature type="transmembrane region" description="Helical" evidence="2">
    <location>
        <begin position="104"/>
        <end position="126"/>
    </location>
</feature>
<evidence type="ECO:0000256" key="2">
    <source>
        <dbReference type="SAM" id="Phobius"/>
    </source>
</evidence>
<protein>
    <recommendedName>
        <fullName evidence="3">DUF6534 domain-containing protein</fullName>
    </recommendedName>
</protein>
<accession>A0A6A4HSS1</accession>
<keyword evidence="2" id="KW-0812">Transmembrane</keyword>
<keyword evidence="2" id="KW-0472">Membrane</keyword>
<evidence type="ECO:0000259" key="3">
    <source>
        <dbReference type="Pfam" id="PF20152"/>
    </source>
</evidence>
<gene>
    <name evidence="4" type="ORF">BT96DRAFT_918398</name>
</gene>
<organism evidence="4 5">
    <name type="scientific">Gymnopus androsaceus JB14</name>
    <dbReference type="NCBI Taxonomy" id="1447944"/>
    <lineage>
        <taxon>Eukaryota</taxon>
        <taxon>Fungi</taxon>
        <taxon>Dikarya</taxon>
        <taxon>Basidiomycota</taxon>
        <taxon>Agaricomycotina</taxon>
        <taxon>Agaricomycetes</taxon>
        <taxon>Agaricomycetidae</taxon>
        <taxon>Agaricales</taxon>
        <taxon>Marasmiineae</taxon>
        <taxon>Omphalotaceae</taxon>
        <taxon>Gymnopus</taxon>
    </lineage>
</organism>
<feature type="transmembrane region" description="Helical" evidence="2">
    <location>
        <begin position="182"/>
        <end position="203"/>
    </location>
</feature>
<dbReference type="Proteomes" id="UP000799118">
    <property type="component" value="Unassembled WGS sequence"/>
</dbReference>
<dbReference type="EMBL" id="ML769437">
    <property type="protein sequence ID" value="KAE9402212.1"/>
    <property type="molecule type" value="Genomic_DNA"/>
</dbReference>
<dbReference type="AlphaFoldDB" id="A0A6A4HSS1"/>
<keyword evidence="2" id="KW-1133">Transmembrane helix</keyword>
<sequence>MCIGDTIVTGILTYDLAVANYANPSALAFIKWPIVLEPFLLATCCLTVQFFYAWRIWIMSLRRNWILLVLIGCLSILSWCALCWEVHTLATHNLISELNILLSSYIWFGGSLAADVLITCSVIYYLDLRFRMRPEFPSGVSANRLLHRSFRKLIVRTVECNLLSLIAQAIAVGLFARGSVGSYSGITGMTLAKVYTFSLLVSLNCRHSKNDGSGGGGLSSSRGGGIDSAAVSDRRGTITFPSTQVDIQRETAGNRRKGTSAQCR</sequence>
<feature type="region of interest" description="Disordered" evidence="1">
    <location>
        <begin position="242"/>
        <end position="264"/>
    </location>
</feature>
<name>A0A6A4HSS1_9AGAR</name>
<keyword evidence="5" id="KW-1185">Reference proteome</keyword>